<keyword evidence="2" id="KW-0812">Transmembrane</keyword>
<sequence>MNMWRKDAVSEGSVDASGSETDPVDRSGAGGRIDTAETRTFRADLNESGKPAPRTAAIPNARAPRNPFAGRSFAPAPARTQAQAPLPAPAQAKAAVPAQAPDSDLEEPLHDPHELTVQMSTVGLSVPEVSYLSGRPDERDGSPVFVDESGRRGRWLRRLGMAIGVACAVYSVVIVATLLSGSSSAPWLPVPAQDDDAPVSQVDPSSVPSQPAQPADPADATPTAEASQGTASETSSGTGAVTSPATSGPSEPTASSKLEPSARTTRDTTGSTVTTPPTASTHPTAASPSASAPATDASTPSPTTVDVLGLGPLADGSTAATPAS</sequence>
<evidence type="ECO:0000313" key="3">
    <source>
        <dbReference type="EMBL" id="MPY31654.1"/>
    </source>
</evidence>
<evidence type="ECO:0000256" key="1">
    <source>
        <dbReference type="SAM" id="MobiDB-lite"/>
    </source>
</evidence>
<proteinExistence type="predicted"/>
<organism evidence="3 4">
    <name type="scientific">Streptomyces adustus</name>
    <dbReference type="NCBI Taxonomy" id="1609272"/>
    <lineage>
        <taxon>Bacteria</taxon>
        <taxon>Bacillati</taxon>
        <taxon>Actinomycetota</taxon>
        <taxon>Actinomycetes</taxon>
        <taxon>Kitasatosporales</taxon>
        <taxon>Streptomycetaceae</taxon>
        <taxon>Streptomyces</taxon>
    </lineage>
</organism>
<feature type="compositionally biased region" description="Low complexity" evidence="1">
    <location>
        <begin position="74"/>
        <end position="101"/>
    </location>
</feature>
<feature type="transmembrane region" description="Helical" evidence="2">
    <location>
        <begin position="159"/>
        <end position="179"/>
    </location>
</feature>
<reference evidence="3 4" key="1">
    <citation type="submission" date="2019-07" db="EMBL/GenBank/DDBJ databases">
        <title>New species of Amycolatopsis and Streptomyces.</title>
        <authorList>
            <person name="Duangmal K."/>
            <person name="Teo W.F.A."/>
            <person name="Lipun K."/>
        </authorList>
    </citation>
    <scope>NUCLEOTIDE SEQUENCE [LARGE SCALE GENOMIC DNA]</scope>
    <source>
        <strain evidence="3 4">NBRC 109810</strain>
    </source>
</reference>
<protein>
    <submittedName>
        <fullName evidence="3">Uncharacterized protein</fullName>
    </submittedName>
</protein>
<dbReference type="AlphaFoldDB" id="A0A5N8VC99"/>
<gene>
    <name evidence="3" type="ORF">FNH09_10275</name>
</gene>
<feature type="compositionally biased region" description="Basic and acidic residues" evidence="1">
    <location>
        <begin position="34"/>
        <end position="47"/>
    </location>
</feature>
<accession>A0A5N8VC99</accession>
<feature type="compositionally biased region" description="Low complexity" evidence="1">
    <location>
        <begin position="261"/>
        <end position="304"/>
    </location>
</feature>
<keyword evidence="2" id="KW-1133">Transmembrane helix</keyword>
<feature type="compositionally biased region" description="Low complexity" evidence="1">
    <location>
        <begin position="51"/>
        <end position="67"/>
    </location>
</feature>
<feature type="compositionally biased region" description="Polar residues" evidence="1">
    <location>
        <begin position="224"/>
        <end position="258"/>
    </location>
</feature>
<keyword evidence="4" id="KW-1185">Reference proteome</keyword>
<feature type="region of interest" description="Disordered" evidence="1">
    <location>
        <begin position="189"/>
        <end position="324"/>
    </location>
</feature>
<evidence type="ECO:0000256" key="2">
    <source>
        <dbReference type="SAM" id="Phobius"/>
    </source>
</evidence>
<feature type="region of interest" description="Disordered" evidence="1">
    <location>
        <begin position="1"/>
        <end position="107"/>
    </location>
</feature>
<evidence type="ECO:0000313" key="4">
    <source>
        <dbReference type="Proteomes" id="UP000325849"/>
    </source>
</evidence>
<dbReference type="Proteomes" id="UP000325849">
    <property type="component" value="Unassembled WGS sequence"/>
</dbReference>
<feature type="compositionally biased region" description="Low complexity" evidence="1">
    <location>
        <begin position="198"/>
        <end position="220"/>
    </location>
</feature>
<dbReference type="EMBL" id="VJZD01000029">
    <property type="protein sequence ID" value="MPY31654.1"/>
    <property type="molecule type" value="Genomic_DNA"/>
</dbReference>
<name>A0A5N8VC99_9ACTN</name>
<keyword evidence="2" id="KW-0472">Membrane</keyword>
<comment type="caution">
    <text evidence="3">The sequence shown here is derived from an EMBL/GenBank/DDBJ whole genome shotgun (WGS) entry which is preliminary data.</text>
</comment>